<reference evidence="6" key="1">
    <citation type="submission" date="2016-10" db="EMBL/GenBank/DDBJ databases">
        <title>Sequence of Gallionella enrichment culture.</title>
        <authorList>
            <person name="Poehlein A."/>
            <person name="Muehling M."/>
            <person name="Daniel R."/>
        </authorList>
    </citation>
    <scope>NUCLEOTIDE SEQUENCE</scope>
</reference>
<feature type="transmembrane region" description="Helical" evidence="5">
    <location>
        <begin position="51"/>
        <end position="72"/>
    </location>
</feature>
<feature type="transmembrane region" description="Helical" evidence="5">
    <location>
        <begin position="126"/>
        <end position="154"/>
    </location>
</feature>
<gene>
    <name evidence="6" type="primary">yveA_1</name>
    <name evidence="6" type="ORF">GALL_151830</name>
</gene>
<keyword evidence="4 5" id="KW-0472">Membrane</keyword>
<feature type="transmembrane region" description="Helical" evidence="5">
    <location>
        <begin position="405"/>
        <end position="425"/>
    </location>
</feature>
<feature type="transmembrane region" description="Helical" evidence="5">
    <location>
        <begin position="174"/>
        <end position="196"/>
    </location>
</feature>
<dbReference type="PANTHER" id="PTHR47547:SF1">
    <property type="entry name" value="ASPARTATE-PROTON SYMPORTER"/>
    <property type="match status" value="1"/>
</dbReference>
<evidence type="ECO:0000256" key="5">
    <source>
        <dbReference type="SAM" id="Phobius"/>
    </source>
</evidence>
<feature type="transmembrane region" description="Helical" evidence="5">
    <location>
        <begin position="319"/>
        <end position="338"/>
    </location>
</feature>
<dbReference type="InterPro" id="IPR052962">
    <property type="entry name" value="AA_Transporter_AGT"/>
</dbReference>
<evidence type="ECO:0000313" key="6">
    <source>
        <dbReference type="EMBL" id="OIR02730.1"/>
    </source>
</evidence>
<dbReference type="Gene3D" id="1.20.1740.10">
    <property type="entry name" value="Amino acid/polyamine transporter I"/>
    <property type="match status" value="1"/>
</dbReference>
<proteinExistence type="predicted"/>
<feature type="transmembrane region" description="Helical" evidence="5">
    <location>
        <begin position="203"/>
        <end position="223"/>
    </location>
</feature>
<feature type="transmembrane region" description="Helical" evidence="5">
    <location>
        <begin position="445"/>
        <end position="464"/>
    </location>
</feature>
<dbReference type="GO" id="GO:0016020">
    <property type="term" value="C:membrane"/>
    <property type="evidence" value="ECO:0007669"/>
    <property type="project" value="UniProtKB-SubCell"/>
</dbReference>
<dbReference type="AlphaFoldDB" id="A0A1J5S3Q8"/>
<feature type="transmembrane region" description="Helical" evidence="5">
    <location>
        <begin position="275"/>
        <end position="299"/>
    </location>
</feature>
<dbReference type="GO" id="GO:0022857">
    <property type="term" value="F:transmembrane transporter activity"/>
    <property type="evidence" value="ECO:0007669"/>
    <property type="project" value="InterPro"/>
</dbReference>
<evidence type="ECO:0000256" key="3">
    <source>
        <dbReference type="ARBA" id="ARBA00022989"/>
    </source>
</evidence>
<dbReference type="Pfam" id="PF13520">
    <property type="entry name" value="AA_permease_2"/>
    <property type="match status" value="1"/>
</dbReference>
<feature type="transmembrane region" description="Helical" evidence="5">
    <location>
        <begin position="235"/>
        <end position="254"/>
    </location>
</feature>
<feature type="transmembrane region" description="Helical" evidence="5">
    <location>
        <begin position="470"/>
        <end position="488"/>
    </location>
</feature>
<feature type="transmembrane region" description="Helical" evidence="5">
    <location>
        <begin position="383"/>
        <end position="399"/>
    </location>
</feature>
<feature type="transmembrane region" description="Helical" evidence="5">
    <location>
        <begin position="500"/>
        <end position="518"/>
    </location>
</feature>
<keyword evidence="3 5" id="KW-1133">Transmembrane helix</keyword>
<name>A0A1J5S3Q8_9ZZZZ</name>
<sequence length="577" mass="60906">MRPTGIQTLSVNEVRDDSEPFPSQTEIIMASVPLGAVTPPKTQRSKIHKEAGIWSLLFASLTAIIGSGWLFAPLTAAQQAGPSSILSWVIGGAAILLLAFVNAELTSAFPGMGAVITFPKLSHGSLMAAVMSWVVFLGYVTVAPAEVLAVVTYANNYLPGFVNAKTQLLTPEGMGASVVLLGVFVLINAMGVRMLLRVGNTMMVWKLIVPILAIVMLLVSSFHSANFTSQGFAPMGMQGTISTIATSGIVFSYLGFRQAIELSGEAKNPQRDVPIAIVGSVLIAGAIFVLLEVAFIGALNPSDIAQGWAKVHFTGASGPFAGLATLLGLSWLAALLYIDAVVSPAGTGLVYGGTTARVVYATGKDGLSLPWFAKLNAKGAPSAGLWVTWIVGLLFFLPFPSWQKIVTFISSAAVLAYGVGPVSLLTLRRTLPLGAYRRPYTLKGAWLWAPLAFIAANLIIFWSGAGTDDFLFGALAVIFVLYVIAQAVSGRIGELHWKGAWWLFPYFLGMWAITNMGPAEPIGGNGMLTFYEGMGLVVILSFIIIALAVVSGLPEPEDARAALRIGELGARDSDVPG</sequence>
<organism evidence="6">
    <name type="scientific">mine drainage metagenome</name>
    <dbReference type="NCBI Taxonomy" id="410659"/>
    <lineage>
        <taxon>unclassified sequences</taxon>
        <taxon>metagenomes</taxon>
        <taxon>ecological metagenomes</taxon>
    </lineage>
</organism>
<dbReference type="PANTHER" id="PTHR47547">
    <property type="match status" value="1"/>
</dbReference>
<comment type="subcellular location">
    <subcellularLocation>
        <location evidence="1">Membrane</location>
        <topology evidence="1">Multi-pass membrane protein</topology>
    </subcellularLocation>
</comment>
<evidence type="ECO:0000256" key="2">
    <source>
        <dbReference type="ARBA" id="ARBA00022692"/>
    </source>
</evidence>
<dbReference type="EMBL" id="MLJW01000072">
    <property type="protein sequence ID" value="OIR02730.1"/>
    <property type="molecule type" value="Genomic_DNA"/>
</dbReference>
<feature type="transmembrane region" description="Helical" evidence="5">
    <location>
        <begin position="530"/>
        <end position="550"/>
    </location>
</feature>
<dbReference type="InterPro" id="IPR002293">
    <property type="entry name" value="AA/rel_permease1"/>
</dbReference>
<accession>A0A1J5S3Q8</accession>
<evidence type="ECO:0000256" key="4">
    <source>
        <dbReference type="ARBA" id="ARBA00023136"/>
    </source>
</evidence>
<evidence type="ECO:0000256" key="1">
    <source>
        <dbReference type="ARBA" id="ARBA00004141"/>
    </source>
</evidence>
<comment type="caution">
    <text evidence="6">The sequence shown here is derived from an EMBL/GenBank/DDBJ whole genome shotgun (WGS) entry which is preliminary data.</text>
</comment>
<protein>
    <submittedName>
        <fullName evidence="6">Aspartate-proton symporter</fullName>
    </submittedName>
</protein>
<keyword evidence="2 5" id="KW-0812">Transmembrane</keyword>
<feature type="transmembrane region" description="Helical" evidence="5">
    <location>
        <begin position="84"/>
        <end position="105"/>
    </location>
</feature>